<name>A0A1E4SJA3_9ASCO</name>
<dbReference type="EMBL" id="KV453911">
    <property type="protein sequence ID" value="ODV79581.1"/>
    <property type="molecule type" value="Genomic_DNA"/>
</dbReference>
<dbReference type="RefSeq" id="XP_020064703.1">
    <property type="nucleotide sequence ID" value="XM_020208549.1"/>
</dbReference>
<dbReference type="AlphaFoldDB" id="A0A1E4SJA3"/>
<protein>
    <submittedName>
        <fullName evidence="2">Uncharacterized protein</fullName>
    </submittedName>
</protein>
<feature type="region of interest" description="Disordered" evidence="1">
    <location>
        <begin position="101"/>
        <end position="125"/>
    </location>
</feature>
<evidence type="ECO:0000313" key="3">
    <source>
        <dbReference type="Proteomes" id="UP000094285"/>
    </source>
</evidence>
<organism evidence="2 3">
    <name type="scientific">Suhomyces tanzawaensis NRRL Y-17324</name>
    <dbReference type="NCBI Taxonomy" id="984487"/>
    <lineage>
        <taxon>Eukaryota</taxon>
        <taxon>Fungi</taxon>
        <taxon>Dikarya</taxon>
        <taxon>Ascomycota</taxon>
        <taxon>Saccharomycotina</taxon>
        <taxon>Pichiomycetes</taxon>
        <taxon>Debaryomycetaceae</taxon>
        <taxon>Suhomyces</taxon>
    </lineage>
</organism>
<proteinExistence type="predicted"/>
<accession>A0A1E4SJA3</accession>
<dbReference type="GeneID" id="30982686"/>
<evidence type="ECO:0000256" key="1">
    <source>
        <dbReference type="SAM" id="MobiDB-lite"/>
    </source>
</evidence>
<gene>
    <name evidence="2" type="ORF">CANTADRAFT_339244</name>
</gene>
<keyword evidence="3" id="KW-1185">Reference proteome</keyword>
<evidence type="ECO:0000313" key="2">
    <source>
        <dbReference type="EMBL" id="ODV79581.1"/>
    </source>
</evidence>
<sequence>MVRASTDGSKSVKNFSSAKHLPAANSRRILAAKTINTAASLREIFKKKPKGTKAKASSRNHLLGIQLKDVSFQATSTPSNSLIHEPLEAYKVEEIQKQIVARKTETQGNNNTAKRKKKRFRGLQTKKTSATAEDVLLIQNCMQGIEENELKDREVFPNANQEVELESVRTINQNMSTKILKVNKFIEKIGNQSSAATEGTLKDPIDLLRNRRYHLIARRIKQVATDKNLL</sequence>
<dbReference type="Proteomes" id="UP000094285">
    <property type="component" value="Unassembled WGS sequence"/>
</dbReference>
<reference evidence="3" key="1">
    <citation type="submission" date="2016-05" db="EMBL/GenBank/DDBJ databases">
        <title>Comparative genomics of biotechnologically important yeasts.</title>
        <authorList>
            <consortium name="DOE Joint Genome Institute"/>
            <person name="Riley R."/>
            <person name="Haridas S."/>
            <person name="Wolfe K.H."/>
            <person name="Lopes M.R."/>
            <person name="Hittinger C.T."/>
            <person name="Goker M."/>
            <person name="Salamov A."/>
            <person name="Wisecaver J."/>
            <person name="Long T.M."/>
            <person name="Aerts A.L."/>
            <person name="Barry K."/>
            <person name="Choi C."/>
            <person name="Clum A."/>
            <person name="Coughlan A.Y."/>
            <person name="Deshpande S."/>
            <person name="Douglass A.P."/>
            <person name="Hanson S.J."/>
            <person name="Klenk H.-P."/>
            <person name="Labutti K."/>
            <person name="Lapidus A."/>
            <person name="Lindquist E."/>
            <person name="Lipzen A."/>
            <person name="Meier-Kolthoff J.P."/>
            <person name="Ohm R.A."/>
            <person name="Otillar R.P."/>
            <person name="Pangilinan J."/>
            <person name="Peng Y."/>
            <person name="Rokas A."/>
            <person name="Rosa C.A."/>
            <person name="Scheuner C."/>
            <person name="Sibirny A.A."/>
            <person name="Slot J.C."/>
            <person name="Stielow J.B."/>
            <person name="Sun H."/>
            <person name="Kurtzman C.P."/>
            <person name="Blackwell M."/>
            <person name="Grigoriev I.V."/>
            <person name="Jeffries T.W."/>
        </authorList>
    </citation>
    <scope>NUCLEOTIDE SEQUENCE [LARGE SCALE GENOMIC DNA]</scope>
    <source>
        <strain evidence="3">NRRL Y-17324</strain>
    </source>
</reference>